<protein>
    <submittedName>
        <fullName evidence="1">Uncharacterized protein</fullName>
    </submittedName>
</protein>
<name>A0AAD9TED9_9ROSI</name>
<dbReference type="EMBL" id="JANJYI010000009">
    <property type="protein sequence ID" value="KAK2634625.1"/>
    <property type="molecule type" value="Genomic_DNA"/>
</dbReference>
<accession>A0AAD9TED9</accession>
<gene>
    <name evidence="1" type="ORF">Ddye_029417</name>
</gene>
<dbReference type="PANTHER" id="PTHR34451:SF15">
    <property type="entry name" value="PHD-TYPE DOMAIN-CONTAINING PROTEIN"/>
    <property type="match status" value="1"/>
</dbReference>
<dbReference type="AlphaFoldDB" id="A0AAD9TED9"/>
<dbReference type="Proteomes" id="UP001280121">
    <property type="component" value="Unassembled WGS sequence"/>
</dbReference>
<dbReference type="PANTHER" id="PTHR34451">
    <property type="entry name" value="PHD FINGER FAMILY PROTEIN"/>
    <property type="match status" value="1"/>
</dbReference>
<evidence type="ECO:0000313" key="1">
    <source>
        <dbReference type="EMBL" id="KAK2634625.1"/>
    </source>
</evidence>
<organism evidence="1 2">
    <name type="scientific">Dipteronia dyeriana</name>
    <dbReference type="NCBI Taxonomy" id="168575"/>
    <lineage>
        <taxon>Eukaryota</taxon>
        <taxon>Viridiplantae</taxon>
        <taxon>Streptophyta</taxon>
        <taxon>Embryophyta</taxon>
        <taxon>Tracheophyta</taxon>
        <taxon>Spermatophyta</taxon>
        <taxon>Magnoliopsida</taxon>
        <taxon>eudicotyledons</taxon>
        <taxon>Gunneridae</taxon>
        <taxon>Pentapetalae</taxon>
        <taxon>rosids</taxon>
        <taxon>malvids</taxon>
        <taxon>Sapindales</taxon>
        <taxon>Sapindaceae</taxon>
        <taxon>Hippocastanoideae</taxon>
        <taxon>Acereae</taxon>
        <taxon>Dipteronia</taxon>
    </lineage>
</organism>
<proteinExistence type="predicted"/>
<reference evidence="1" key="1">
    <citation type="journal article" date="2023" name="Plant J.">
        <title>Genome sequences and population genomics provide insights into the demographic history, inbreeding, and mutation load of two 'living fossil' tree species of Dipteronia.</title>
        <authorList>
            <person name="Feng Y."/>
            <person name="Comes H.P."/>
            <person name="Chen J."/>
            <person name="Zhu S."/>
            <person name="Lu R."/>
            <person name="Zhang X."/>
            <person name="Li P."/>
            <person name="Qiu J."/>
            <person name="Olsen K.M."/>
            <person name="Qiu Y."/>
        </authorList>
    </citation>
    <scope>NUCLEOTIDE SEQUENCE</scope>
    <source>
        <strain evidence="1">KIB01</strain>
    </source>
</reference>
<evidence type="ECO:0000313" key="2">
    <source>
        <dbReference type="Proteomes" id="UP001280121"/>
    </source>
</evidence>
<keyword evidence="2" id="KW-1185">Reference proteome</keyword>
<comment type="caution">
    <text evidence="1">The sequence shown here is derived from an EMBL/GenBank/DDBJ whole genome shotgun (WGS) entry which is preliminary data.</text>
</comment>
<sequence length="181" mass="19634">MNNHHQQQEPSKPQPLIASGGDCGNCEAHLRGLLHNVQLHDTHRKLCTSCVLRLHPSSFSPVCFAFYDSKPPHPSKRFACSNNDASVGGGRRIYGKSVAVILCATRTASSSMAKAEAVVWIEADKKAKVATFARKCAREALERVALLITKDNVTVTQNNNGGIDGSAQLSGSAASFFKWKW</sequence>